<evidence type="ECO:0000256" key="9">
    <source>
        <dbReference type="SAM" id="MobiDB-lite"/>
    </source>
</evidence>
<feature type="chain" id="PRO_5018699994" description="TNFR-Cys domain-containing protein" evidence="11">
    <location>
        <begin position="19"/>
        <end position="483"/>
    </location>
</feature>
<dbReference type="PROSITE" id="PS00652">
    <property type="entry name" value="TNFR_NGFR_1"/>
    <property type="match status" value="2"/>
</dbReference>
<evidence type="ECO:0000256" key="8">
    <source>
        <dbReference type="PROSITE-ProRule" id="PRU00206"/>
    </source>
</evidence>
<keyword evidence="10" id="KW-0472">Membrane</keyword>
<dbReference type="Proteomes" id="UP000283210">
    <property type="component" value="Chromosome 5"/>
</dbReference>
<accession>A0A3S2N3T2</accession>
<dbReference type="Pfam" id="PF00020">
    <property type="entry name" value="TNFR_c6"/>
    <property type="match status" value="1"/>
</dbReference>
<evidence type="ECO:0000259" key="12">
    <source>
        <dbReference type="PROSITE" id="PS50050"/>
    </source>
</evidence>
<dbReference type="FunFam" id="2.10.50.10:FF:000007">
    <property type="entry name" value="TNF receptor superfamily member 14"/>
    <property type="match status" value="1"/>
</dbReference>
<feature type="region of interest" description="Disordered" evidence="9">
    <location>
        <begin position="444"/>
        <end position="483"/>
    </location>
</feature>
<feature type="repeat" description="TNFR-Cys" evidence="8">
    <location>
        <begin position="24"/>
        <end position="60"/>
    </location>
</feature>
<feature type="signal peptide" evidence="11">
    <location>
        <begin position="1"/>
        <end position="18"/>
    </location>
</feature>
<dbReference type="Gene3D" id="2.10.50.10">
    <property type="entry name" value="Tumor Necrosis Factor Receptor, subunit A, domain 2"/>
    <property type="match status" value="3"/>
</dbReference>
<dbReference type="PANTHER" id="PTHR23097:SF90">
    <property type="entry name" value="TUMOR NECROSIS FACTOR RECEPTOR SUPERFAMILY MEMBER 11B"/>
    <property type="match status" value="1"/>
</dbReference>
<feature type="region of interest" description="Disordered" evidence="9">
    <location>
        <begin position="334"/>
        <end position="353"/>
    </location>
</feature>
<keyword evidence="3" id="KW-0053">Apoptosis</keyword>
<feature type="compositionally biased region" description="Low complexity" evidence="9">
    <location>
        <begin position="389"/>
        <end position="412"/>
    </location>
</feature>
<feature type="repeat" description="TNFR-Cys" evidence="8">
    <location>
        <begin position="105"/>
        <end position="148"/>
    </location>
</feature>
<comment type="subcellular location">
    <subcellularLocation>
        <location evidence="1">Secreted</location>
    </subcellularLocation>
</comment>
<dbReference type="GO" id="GO:0006915">
    <property type="term" value="P:apoptotic process"/>
    <property type="evidence" value="ECO:0007669"/>
    <property type="project" value="UniProtKB-KW"/>
</dbReference>
<dbReference type="GO" id="GO:0005576">
    <property type="term" value="C:extracellular region"/>
    <property type="evidence" value="ECO:0007669"/>
    <property type="project" value="UniProtKB-SubCell"/>
</dbReference>
<reference evidence="13 14" key="2">
    <citation type="submission" date="2019-01" db="EMBL/GenBank/DDBJ databases">
        <title>A chromosome length genome reference of the Java medaka (oryzias javanicus).</title>
        <authorList>
            <person name="Herpin A."/>
            <person name="Takehana Y."/>
            <person name="Naruse K."/>
            <person name="Ansai S."/>
            <person name="Kawaguchi M."/>
        </authorList>
    </citation>
    <scope>NUCLEOTIDE SEQUENCE [LARGE SCALE GENOMIC DNA]</scope>
    <source>
        <strain evidence="13">RS831</strain>
        <tissue evidence="13">Whole body</tissue>
    </source>
</reference>
<proteinExistence type="predicted"/>
<dbReference type="InterPro" id="IPR052459">
    <property type="entry name" value="TNFRSF_decoy_receptor"/>
</dbReference>
<dbReference type="OrthoDB" id="8633482at2759"/>
<feature type="disulfide bond" evidence="8">
    <location>
        <begin position="106"/>
        <end position="121"/>
    </location>
</feature>
<evidence type="ECO:0000313" key="13">
    <source>
        <dbReference type="EMBL" id="RVE73302.1"/>
    </source>
</evidence>
<evidence type="ECO:0000256" key="11">
    <source>
        <dbReference type="SAM" id="SignalP"/>
    </source>
</evidence>
<feature type="disulfide bond" evidence="8">
    <location>
        <begin position="63"/>
        <end position="78"/>
    </location>
</feature>
<evidence type="ECO:0000256" key="10">
    <source>
        <dbReference type="SAM" id="Phobius"/>
    </source>
</evidence>
<evidence type="ECO:0000256" key="3">
    <source>
        <dbReference type="ARBA" id="ARBA00022703"/>
    </source>
</evidence>
<dbReference type="InterPro" id="IPR001368">
    <property type="entry name" value="TNFR/NGFR_Cys_rich_reg"/>
</dbReference>
<feature type="compositionally biased region" description="Basic and acidic residues" evidence="9">
    <location>
        <begin position="459"/>
        <end position="470"/>
    </location>
</feature>
<evidence type="ECO:0000256" key="4">
    <source>
        <dbReference type="ARBA" id="ARBA00022729"/>
    </source>
</evidence>
<feature type="region of interest" description="Disordered" evidence="9">
    <location>
        <begin position="208"/>
        <end position="257"/>
    </location>
</feature>
<evidence type="ECO:0000313" key="14">
    <source>
        <dbReference type="Proteomes" id="UP000283210"/>
    </source>
</evidence>
<dbReference type="AlphaFoldDB" id="A0A3S2N3T2"/>
<evidence type="ECO:0000256" key="7">
    <source>
        <dbReference type="ARBA" id="ARBA00023180"/>
    </source>
</evidence>
<dbReference type="SUPFAM" id="SSF57586">
    <property type="entry name" value="TNF receptor-like"/>
    <property type="match status" value="2"/>
</dbReference>
<evidence type="ECO:0000256" key="1">
    <source>
        <dbReference type="ARBA" id="ARBA00004613"/>
    </source>
</evidence>
<feature type="region of interest" description="Disordered" evidence="9">
    <location>
        <begin position="387"/>
        <end position="413"/>
    </location>
</feature>
<feature type="transmembrane region" description="Helical" evidence="10">
    <location>
        <begin position="262"/>
        <end position="283"/>
    </location>
</feature>
<feature type="compositionally biased region" description="Low complexity" evidence="9">
    <location>
        <begin position="338"/>
        <end position="347"/>
    </location>
</feature>
<dbReference type="OMA" id="AQNCFSC"/>
<keyword evidence="10" id="KW-0812">Transmembrane</keyword>
<dbReference type="EMBL" id="CM012441">
    <property type="protein sequence ID" value="RVE73302.1"/>
    <property type="molecule type" value="Genomic_DNA"/>
</dbReference>
<feature type="compositionally biased region" description="Polar residues" evidence="9">
    <location>
        <begin position="209"/>
        <end position="227"/>
    </location>
</feature>
<dbReference type="SMART" id="SM00208">
    <property type="entry name" value="TNFR"/>
    <property type="match status" value="4"/>
</dbReference>
<keyword evidence="4 11" id="KW-0732">Signal</keyword>
<keyword evidence="2" id="KW-0964">Secreted</keyword>
<dbReference type="CDD" id="cd00185">
    <property type="entry name" value="TNFRSF"/>
    <property type="match status" value="1"/>
</dbReference>
<keyword evidence="7" id="KW-0325">Glycoprotein</keyword>
<keyword evidence="5" id="KW-0677">Repeat</keyword>
<evidence type="ECO:0000256" key="5">
    <source>
        <dbReference type="ARBA" id="ARBA00022737"/>
    </source>
</evidence>
<comment type="caution">
    <text evidence="8">Lacks conserved residue(s) required for the propagation of feature annotation.</text>
</comment>
<feature type="compositionally biased region" description="Polar residues" evidence="9">
    <location>
        <begin position="474"/>
        <end position="483"/>
    </location>
</feature>
<sequence>MRDLFILLVLLSVQTTKAYLNEKICNENEYLIEDFNLCCKKCQPGYHLKEHCSENKETVCEPCKTRTFLENWNYASNCLPCKKCQSKKLLKESRTCTSTQNAVCVCKEDTFCNMGYNAPECSECKMYRKCNPGLGVSVQGTPSSDVICQECPSGTFSSISSYSEKCKPHTDCKGRVRVKGNATSDNICEDETTKPPDRTTPRAAIVIDLTSTEANGPETTSDVTTPQGEEGFIQTSSDSASYKSSPSAKNPHTTKHTEKGPVIATSVIGIFFLLISVSVLVFYKRRRADSANWEPKVDANGNCENGGIDVQRNPVEHQMMGLTFEHQCLLGKSEASSDESPYSNSSDTLTKLDDFNSVEPNSLHSISNLDNASSALSEPMTLQSYPEAVTPQPSIPVQPSSQPTSPQIISPVTNSPHVNVNITVHIGNGSYQTVNPLDSRQAEYQLPFEEGDWSVSSPKQEEGEQTHESVPESGANSTYCFPK</sequence>
<protein>
    <recommendedName>
        <fullName evidence="12">TNFR-Cys domain-containing protein</fullName>
    </recommendedName>
</protein>
<feature type="repeat" description="TNFR-Cys" evidence="8">
    <location>
        <begin position="62"/>
        <end position="104"/>
    </location>
</feature>
<dbReference type="PROSITE" id="PS50050">
    <property type="entry name" value="TNFR_NGFR_2"/>
    <property type="match status" value="3"/>
</dbReference>
<evidence type="ECO:0000256" key="6">
    <source>
        <dbReference type="ARBA" id="ARBA00023157"/>
    </source>
</evidence>
<feature type="disulfide bond" evidence="8">
    <location>
        <begin position="42"/>
        <end position="60"/>
    </location>
</feature>
<keyword evidence="14" id="KW-1185">Reference proteome</keyword>
<reference evidence="13 14" key="1">
    <citation type="submission" date="2018-11" db="EMBL/GenBank/DDBJ databases">
        <authorList>
            <person name="Lopez-Roques C."/>
            <person name="Donnadieu C."/>
            <person name="Bouchez O."/>
            <person name="Klopp C."/>
            <person name="Cabau C."/>
            <person name="Zahm M."/>
        </authorList>
    </citation>
    <scope>NUCLEOTIDE SEQUENCE [LARGE SCALE GENOMIC DNA]</scope>
    <source>
        <strain evidence="13">RS831</strain>
        <tissue evidence="13">Whole body</tissue>
    </source>
</reference>
<keyword evidence="10" id="KW-1133">Transmembrane helix</keyword>
<feature type="domain" description="TNFR-Cys" evidence="12">
    <location>
        <begin position="24"/>
        <end position="60"/>
    </location>
</feature>
<organism evidence="13 14">
    <name type="scientific">Oryzias javanicus</name>
    <name type="common">Javanese ricefish</name>
    <name type="synonym">Aplocheilus javanicus</name>
    <dbReference type="NCBI Taxonomy" id="123683"/>
    <lineage>
        <taxon>Eukaryota</taxon>
        <taxon>Metazoa</taxon>
        <taxon>Chordata</taxon>
        <taxon>Craniata</taxon>
        <taxon>Vertebrata</taxon>
        <taxon>Euteleostomi</taxon>
        <taxon>Actinopterygii</taxon>
        <taxon>Neopterygii</taxon>
        <taxon>Teleostei</taxon>
        <taxon>Neoteleostei</taxon>
        <taxon>Acanthomorphata</taxon>
        <taxon>Ovalentaria</taxon>
        <taxon>Atherinomorphae</taxon>
        <taxon>Beloniformes</taxon>
        <taxon>Adrianichthyidae</taxon>
        <taxon>Oryziinae</taxon>
        <taxon>Oryzias</taxon>
    </lineage>
</organism>
<feature type="domain" description="TNFR-Cys" evidence="12">
    <location>
        <begin position="62"/>
        <end position="104"/>
    </location>
</feature>
<feature type="domain" description="TNFR-Cys" evidence="12">
    <location>
        <begin position="105"/>
        <end position="148"/>
    </location>
</feature>
<keyword evidence="6 8" id="KW-1015">Disulfide bond</keyword>
<feature type="compositionally biased region" description="Low complexity" evidence="9">
    <location>
        <begin position="236"/>
        <end position="247"/>
    </location>
</feature>
<name>A0A3S2N3T2_ORYJA</name>
<gene>
    <name evidence="13" type="ORF">OJAV_G00046580</name>
</gene>
<feature type="disulfide bond" evidence="8">
    <location>
        <begin position="39"/>
        <end position="52"/>
    </location>
</feature>
<dbReference type="PANTHER" id="PTHR23097">
    <property type="entry name" value="TUMOR NECROSIS FACTOR RECEPTOR SUPERFAMILY MEMBER"/>
    <property type="match status" value="1"/>
</dbReference>
<evidence type="ECO:0000256" key="2">
    <source>
        <dbReference type="ARBA" id="ARBA00022525"/>
    </source>
</evidence>
<feature type="disulfide bond" evidence="8">
    <location>
        <begin position="130"/>
        <end position="148"/>
    </location>
</feature>